<feature type="domain" description="DUF6128" evidence="2">
    <location>
        <begin position="343"/>
        <end position="424"/>
    </location>
</feature>
<dbReference type="EMBL" id="OFSM01000001">
    <property type="protein sequence ID" value="SOY27492.1"/>
    <property type="molecule type" value="Genomic_DNA"/>
</dbReference>
<dbReference type="RefSeq" id="WP_146039939.1">
    <property type="nucleotide sequence ID" value="NZ_JANJZD010000016.1"/>
</dbReference>
<dbReference type="InterPro" id="IPR046131">
    <property type="entry name" value="DUF6128"/>
</dbReference>
<name>A0A2K4ZAJ9_9FIRM</name>
<dbReference type="AlphaFoldDB" id="A0A2K4ZAJ9"/>
<dbReference type="Proteomes" id="UP000236311">
    <property type="component" value="Unassembled WGS sequence"/>
</dbReference>
<gene>
    <name evidence="3" type="ORF">AMURIS_00196</name>
</gene>
<feature type="region of interest" description="Disordered" evidence="1">
    <location>
        <begin position="244"/>
        <end position="311"/>
    </location>
</feature>
<evidence type="ECO:0000259" key="2">
    <source>
        <dbReference type="Pfam" id="PF19623"/>
    </source>
</evidence>
<keyword evidence="4" id="KW-1185">Reference proteome</keyword>
<dbReference type="Pfam" id="PF19623">
    <property type="entry name" value="DUF6128"/>
    <property type="match status" value="1"/>
</dbReference>
<evidence type="ECO:0000313" key="4">
    <source>
        <dbReference type="Proteomes" id="UP000236311"/>
    </source>
</evidence>
<feature type="compositionally biased region" description="Basic and acidic residues" evidence="1">
    <location>
        <begin position="171"/>
        <end position="231"/>
    </location>
</feature>
<sequence>MLYDRKIKYLDYYENGERVRGGGFAKLEVRDGSMRLELKVTGLHPTDSFDREVMLRGNKKEKTLGSMAIVGGKGQYLHLCHDIEDIGGTGISYEELEGIRIPLGAGREISCVLQQQSRTSERRAGSRERADTGREERVGTGREERADTGREERVGTRMEESFQARNGSSEAETRENFTDRGTEVSGYGKERERTQAAEIREESQGRNPEYKPQEVPEKREEEQKGEREEAAEVWIEKRQRARENRWRDQRRSEQAKWTEERRNEQEKRTEEQRKEQAEWTEKRRNEREKGESELTGASRQTGNRETEKPIQQKEDKWAQLWEIYPHIHPFQDEREYLSIRPSDFVLFPAASYRMVNNSFLLHGYYNYHHLLLGRVEKRGENFYYIGVPGNFYEREKQVAIMFGFESFECAEEPAQAGDFGYYMMRTEL</sequence>
<feature type="compositionally biased region" description="Basic and acidic residues" evidence="1">
    <location>
        <begin position="119"/>
        <end position="162"/>
    </location>
</feature>
<reference evidence="3 4" key="1">
    <citation type="submission" date="2018-01" db="EMBL/GenBank/DDBJ databases">
        <authorList>
            <person name="Gaut B.S."/>
            <person name="Morton B.R."/>
            <person name="Clegg M.T."/>
            <person name="Duvall M.R."/>
        </authorList>
    </citation>
    <scope>NUCLEOTIDE SEQUENCE [LARGE SCALE GENOMIC DNA]</scope>
    <source>
        <strain evidence="3">GP69</strain>
    </source>
</reference>
<proteinExistence type="predicted"/>
<evidence type="ECO:0000256" key="1">
    <source>
        <dbReference type="SAM" id="MobiDB-lite"/>
    </source>
</evidence>
<dbReference type="OrthoDB" id="9814510at2"/>
<evidence type="ECO:0000313" key="3">
    <source>
        <dbReference type="EMBL" id="SOY27492.1"/>
    </source>
</evidence>
<protein>
    <recommendedName>
        <fullName evidence="2">DUF6128 domain-containing protein</fullName>
    </recommendedName>
</protein>
<feature type="region of interest" description="Disordered" evidence="1">
    <location>
        <begin position="112"/>
        <end position="231"/>
    </location>
</feature>
<organism evidence="3 4">
    <name type="scientific">Acetatifactor muris</name>
    <dbReference type="NCBI Taxonomy" id="879566"/>
    <lineage>
        <taxon>Bacteria</taxon>
        <taxon>Bacillati</taxon>
        <taxon>Bacillota</taxon>
        <taxon>Clostridia</taxon>
        <taxon>Lachnospirales</taxon>
        <taxon>Lachnospiraceae</taxon>
        <taxon>Acetatifactor</taxon>
    </lineage>
</organism>
<feature type="compositionally biased region" description="Basic and acidic residues" evidence="1">
    <location>
        <begin position="244"/>
        <end position="292"/>
    </location>
</feature>
<accession>A0A2K4ZAJ9</accession>
<feature type="compositionally biased region" description="Basic and acidic residues" evidence="1">
    <location>
        <begin position="302"/>
        <end position="311"/>
    </location>
</feature>